<feature type="compositionally biased region" description="Basic and acidic residues" evidence="2">
    <location>
        <begin position="51"/>
        <end position="61"/>
    </location>
</feature>
<feature type="region of interest" description="Disordered" evidence="2">
    <location>
        <begin position="178"/>
        <end position="250"/>
    </location>
</feature>
<dbReference type="PANTHER" id="PTHR48034">
    <property type="entry name" value="TRANSFORMER-2 SEX-DETERMINING PROTEIN-RELATED"/>
    <property type="match status" value="1"/>
</dbReference>
<dbReference type="SUPFAM" id="SSF54928">
    <property type="entry name" value="RNA-binding domain, RBD"/>
    <property type="match status" value="1"/>
</dbReference>
<dbReference type="AlphaFoldDB" id="A0AAW0DB67"/>
<gene>
    <name evidence="4" type="ORF">VNI00_005692</name>
</gene>
<protein>
    <recommendedName>
        <fullName evidence="3">RRM domain-containing protein</fullName>
    </recommendedName>
</protein>
<evidence type="ECO:0000313" key="4">
    <source>
        <dbReference type="EMBL" id="KAK7049661.1"/>
    </source>
</evidence>
<dbReference type="Pfam" id="PF00076">
    <property type="entry name" value="RRM_1"/>
    <property type="match status" value="1"/>
</dbReference>
<feature type="region of interest" description="Disordered" evidence="2">
    <location>
        <begin position="1"/>
        <end position="76"/>
    </location>
</feature>
<dbReference type="InterPro" id="IPR035979">
    <property type="entry name" value="RBD_domain_sf"/>
</dbReference>
<dbReference type="InterPro" id="IPR000504">
    <property type="entry name" value="RRM_dom"/>
</dbReference>
<feature type="compositionally biased region" description="Polar residues" evidence="2">
    <location>
        <begin position="64"/>
        <end position="76"/>
    </location>
</feature>
<name>A0AAW0DB67_9AGAR</name>
<dbReference type="InterPro" id="IPR012677">
    <property type="entry name" value="Nucleotide-bd_a/b_plait_sf"/>
</dbReference>
<dbReference type="PROSITE" id="PS50102">
    <property type="entry name" value="RRM"/>
    <property type="match status" value="1"/>
</dbReference>
<dbReference type="GO" id="GO:0003723">
    <property type="term" value="F:RNA binding"/>
    <property type="evidence" value="ECO:0007669"/>
    <property type="project" value="UniProtKB-UniRule"/>
</dbReference>
<dbReference type="Gene3D" id="3.30.70.330">
    <property type="match status" value="1"/>
</dbReference>
<evidence type="ECO:0000259" key="3">
    <source>
        <dbReference type="PROSITE" id="PS50102"/>
    </source>
</evidence>
<evidence type="ECO:0000256" key="2">
    <source>
        <dbReference type="SAM" id="MobiDB-lite"/>
    </source>
</evidence>
<evidence type="ECO:0000313" key="5">
    <source>
        <dbReference type="Proteomes" id="UP001383192"/>
    </source>
</evidence>
<feature type="compositionally biased region" description="Polar residues" evidence="2">
    <location>
        <begin position="11"/>
        <end position="33"/>
    </location>
</feature>
<dbReference type="SMART" id="SM00360">
    <property type="entry name" value="RRM"/>
    <property type="match status" value="1"/>
</dbReference>
<dbReference type="EMBL" id="JAYKXP010000016">
    <property type="protein sequence ID" value="KAK7049661.1"/>
    <property type="molecule type" value="Genomic_DNA"/>
</dbReference>
<dbReference type="Proteomes" id="UP001383192">
    <property type="component" value="Unassembled WGS sequence"/>
</dbReference>
<keyword evidence="5" id="KW-1185">Reference proteome</keyword>
<reference evidence="4 5" key="1">
    <citation type="submission" date="2024-01" db="EMBL/GenBank/DDBJ databases">
        <title>A draft genome for a cacao thread blight-causing isolate of Paramarasmius palmivorus.</title>
        <authorList>
            <person name="Baruah I.K."/>
            <person name="Bukari Y."/>
            <person name="Amoako-Attah I."/>
            <person name="Meinhardt L.W."/>
            <person name="Bailey B.A."/>
            <person name="Cohen S.P."/>
        </authorList>
    </citation>
    <scope>NUCLEOTIDE SEQUENCE [LARGE SCALE GENOMIC DNA]</scope>
    <source>
        <strain evidence="4 5">GH-12</strain>
    </source>
</reference>
<organism evidence="4 5">
    <name type="scientific">Paramarasmius palmivorus</name>
    <dbReference type="NCBI Taxonomy" id="297713"/>
    <lineage>
        <taxon>Eukaryota</taxon>
        <taxon>Fungi</taxon>
        <taxon>Dikarya</taxon>
        <taxon>Basidiomycota</taxon>
        <taxon>Agaricomycotina</taxon>
        <taxon>Agaricomycetes</taxon>
        <taxon>Agaricomycetidae</taxon>
        <taxon>Agaricales</taxon>
        <taxon>Marasmiineae</taxon>
        <taxon>Marasmiaceae</taxon>
        <taxon>Paramarasmius</taxon>
    </lineage>
</organism>
<accession>A0AAW0DB67</accession>
<dbReference type="InterPro" id="IPR050441">
    <property type="entry name" value="RBM"/>
</dbReference>
<comment type="caution">
    <text evidence="4">The sequence shown here is derived from an EMBL/GenBank/DDBJ whole genome shotgun (WGS) entry which is preliminary data.</text>
</comment>
<keyword evidence="1" id="KW-0694">RNA-binding</keyword>
<feature type="domain" description="RRM" evidence="3">
    <location>
        <begin position="67"/>
        <end position="145"/>
    </location>
</feature>
<evidence type="ECO:0000256" key="1">
    <source>
        <dbReference type="PROSITE-ProRule" id="PRU00176"/>
    </source>
</evidence>
<sequence>MDNAWSPQDIAPSNTSISIPAQDSGGQEDSNYANGGERSSAPARRSSRSRSPGDRGSRADEGNNPGNNLHVSGLSNKVDTRDLEAAFAKVGRVSKASVVYDPHTRESRLFGFVTMETAEEADAAITALNATEMMGKVITVQKDERELPHQGDTTVPANVTHPIVSPFLTSLVRPLTFHHPDDRPYDPRPYDSRYARDFDDRKRRDGGRSRYEDRDRYRDYDRDKYRDDRDRYREDRDRYRDDRRYDDRRY</sequence>
<proteinExistence type="predicted"/>